<name>A0A328BMS3_9CAUL</name>
<organism evidence="3 4">
    <name type="scientific">Phenylobacterium kunshanense</name>
    <dbReference type="NCBI Taxonomy" id="1445034"/>
    <lineage>
        <taxon>Bacteria</taxon>
        <taxon>Pseudomonadati</taxon>
        <taxon>Pseudomonadota</taxon>
        <taxon>Alphaproteobacteria</taxon>
        <taxon>Caulobacterales</taxon>
        <taxon>Caulobacteraceae</taxon>
        <taxon>Phenylobacterium</taxon>
    </lineage>
</organism>
<dbReference type="Gene3D" id="1.50.10.10">
    <property type="match status" value="1"/>
</dbReference>
<proteinExistence type="predicted"/>
<gene>
    <name evidence="3" type="ORF">DJ019_04755</name>
</gene>
<reference evidence="3 4" key="1">
    <citation type="submission" date="2018-05" db="EMBL/GenBank/DDBJ databases">
        <authorList>
            <person name="Lanie J.A."/>
            <person name="Ng W.-L."/>
            <person name="Kazmierczak K.M."/>
            <person name="Andrzejewski T.M."/>
            <person name="Davidsen T.M."/>
            <person name="Wayne K.J."/>
            <person name="Tettelin H."/>
            <person name="Glass J.I."/>
            <person name="Rusch D."/>
            <person name="Podicherti R."/>
            <person name="Tsui H.-C.T."/>
            <person name="Winkler M.E."/>
        </authorList>
    </citation>
    <scope>NUCLEOTIDE SEQUENCE [LARGE SCALE GENOMIC DNA]</scope>
    <source>
        <strain evidence="3 4">BUT-10</strain>
    </source>
</reference>
<dbReference type="Pfam" id="PF14742">
    <property type="entry name" value="GDE_N_bis"/>
    <property type="match status" value="1"/>
</dbReference>
<dbReference type="AlphaFoldDB" id="A0A328BMS3"/>
<dbReference type="InterPro" id="IPR032856">
    <property type="entry name" value="GDE_N_bis"/>
</dbReference>
<dbReference type="OrthoDB" id="9759959at2"/>
<keyword evidence="4" id="KW-1185">Reference proteome</keyword>
<dbReference type="InterPro" id="IPR008928">
    <property type="entry name" value="6-hairpin_glycosidase_sf"/>
</dbReference>
<feature type="domain" description="Mannosylglycerate hydrolase MGH1-like glycoside hydrolase" evidence="2">
    <location>
        <begin position="302"/>
        <end position="606"/>
    </location>
</feature>
<evidence type="ECO:0000313" key="4">
    <source>
        <dbReference type="Proteomes" id="UP000249524"/>
    </source>
</evidence>
<evidence type="ECO:0000259" key="2">
    <source>
        <dbReference type="Pfam" id="PF22422"/>
    </source>
</evidence>
<evidence type="ECO:0000259" key="1">
    <source>
        <dbReference type="Pfam" id="PF14742"/>
    </source>
</evidence>
<feature type="domain" description="Putative glycogen debranching enzyme N-terminal" evidence="1">
    <location>
        <begin position="29"/>
        <end position="219"/>
    </location>
</feature>
<dbReference type="GO" id="GO:0005975">
    <property type="term" value="P:carbohydrate metabolic process"/>
    <property type="evidence" value="ECO:0007669"/>
    <property type="project" value="InterPro"/>
</dbReference>
<dbReference type="InterPro" id="IPR012341">
    <property type="entry name" value="6hp_glycosidase-like_sf"/>
</dbReference>
<dbReference type="SUPFAM" id="SSF48208">
    <property type="entry name" value="Six-hairpin glycosidases"/>
    <property type="match status" value="1"/>
</dbReference>
<protein>
    <submittedName>
        <fullName evidence="3">Amylo-alpha-1,6-glucosidase</fullName>
    </submittedName>
</protein>
<dbReference type="Pfam" id="PF22422">
    <property type="entry name" value="MGH1-like_GH"/>
    <property type="match status" value="1"/>
</dbReference>
<accession>A0A328BMS3</accession>
<evidence type="ECO:0000313" key="3">
    <source>
        <dbReference type="EMBL" id="RAK67244.1"/>
    </source>
</evidence>
<dbReference type="EMBL" id="QFYS01000002">
    <property type="protein sequence ID" value="RAK67244.1"/>
    <property type="molecule type" value="Genomic_DNA"/>
</dbReference>
<sequence>MNDLAPSHTTPVEWGEIEEPRVPQRLYALKDRDTFIVADSHGDIAGAADGLFHDDTRILSRWEVTLADRSPTLLSGAVSQDNVYFTSHGLNRAIPAPAGPAGPPGVVHIERKRFLWDERLYERIRLTNYASDPIALPVVIRFDADFRDMFEVRGARRRQRGRLHPPEVGEQVVRFAYDGLDDVGRSSMVAFSEPPTKLSAREALFEVALPVDGRREVFVEVGAAQADPPCRARFRAAAARARFAMRARRRQGARISTNGRLFNAWIDKSSADIALLTTSMRTGPYPYAGIPWFSTAFGRDGILTAWQILWVDPGLARGVLSYLADHQARESSAFRDADPGKIMHETRRGEMAALGEVPFGRYYGGVDTTPLFVALAGAYAERTGDYDQIDRWWPALERAARWIAAKADEHPLGLVSYARAMDGGLANQGWKDSGDSIFHADGRFPDGPVALVEVQGYAYAAYRSMAALTARRGDCDAAESWSARAAAIRTVVEERFWMPEEEFYGIALDGRNELCRVVASNPGHLLFTGLPRGDRAAKVTERLFSADFHSGWGLRTLAMDQPRFNPMSYHNGSVWPHDTALSALGMSYYGDREGVGRLVSGLFEAATQFEMRLPELFCGFPRRAGEPPVAYPVACLPQAWAAGSVFMMLQAGLGLSIDGEAAEVEIRDPSLPAGIDRLSVMGLQVGDGSIDLAFERQGARIAVHSNSRGPRLRVRYT</sequence>
<dbReference type="InterPro" id="IPR054491">
    <property type="entry name" value="MGH1-like_GH"/>
</dbReference>
<dbReference type="Proteomes" id="UP000249524">
    <property type="component" value="Unassembled WGS sequence"/>
</dbReference>
<dbReference type="RefSeq" id="WP_111274855.1">
    <property type="nucleotide sequence ID" value="NZ_QFYS01000002.1"/>
</dbReference>
<comment type="caution">
    <text evidence="3">The sequence shown here is derived from an EMBL/GenBank/DDBJ whole genome shotgun (WGS) entry which is preliminary data.</text>
</comment>